<dbReference type="InterPro" id="IPR003777">
    <property type="entry name" value="XdhC_CoxI"/>
</dbReference>
<dbReference type="PANTHER" id="PTHR30388">
    <property type="entry name" value="ALDEHYDE OXIDOREDUCTASE MOLYBDENUM COFACTOR ASSEMBLY PROTEIN"/>
    <property type="match status" value="1"/>
</dbReference>
<sequence length="395" mass="43087">MKELQEIVRAYGEAQKANKQIALATVVQVEGSSYRQPGARMLVTDDGQLTGAISGGCLEGDALRKARLVMTQQKALLITYDTTDDDDAKQGVGLGCNGIIQILIEPIRPEDPNNPIALISRIISRRQNAVLVTVFSLKHRQANQPGTSLLLTPDETTFSQTLSPDFQDQILTQAQRVQEQQTSEIIKNIPLDGLEYTVFVEFVPPAISLVVIGAGNDAGPLVQMAQMLGWQITVIDGRANYATSARFPAANRVLIAKPDQALAQIPVDEQTVFVLLTHNYNYDLAMLRQLKELPLCYIGVLGPKKKLDRMLTELEETGSPVSAEQLARIYGPVGLNIGAETAEEIALATLAEIKAVFSRKEGGFLRDSTQAIHERYAVKTADQVASNTLPDIVQL</sequence>
<evidence type="ECO:0000259" key="2">
    <source>
        <dbReference type="Pfam" id="PF13478"/>
    </source>
</evidence>
<protein>
    <submittedName>
        <fullName evidence="3">Xanthine and CO dehydrogenases maturation factor, XdhC/CoxF family</fullName>
    </submittedName>
</protein>
<dbReference type="InterPro" id="IPR052698">
    <property type="entry name" value="MoCofactor_Util/Proc"/>
</dbReference>
<gene>
    <name evidence="3" type="ORF">AVDCRST_MAG95-3544</name>
</gene>
<organism evidence="3">
    <name type="scientific">uncultured Adhaeribacter sp</name>
    <dbReference type="NCBI Taxonomy" id="448109"/>
    <lineage>
        <taxon>Bacteria</taxon>
        <taxon>Pseudomonadati</taxon>
        <taxon>Bacteroidota</taxon>
        <taxon>Cytophagia</taxon>
        <taxon>Cytophagales</taxon>
        <taxon>Hymenobacteraceae</taxon>
        <taxon>Adhaeribacter</taxon>
        <taxon>environmental samples</taxon>
    </lineage>
</organism>
<name>A0A6J4JQK2_9BACT</name>
<reference evidence="3" key="1">
    <citation type="submission" date="2020-02" db="EMBL/GenBank/DDBJ databases">
        <authorList>
            <person name="Meier V. D."/>
        </authorList>
    </citation>
    <scope>NUCLEOTIDE SEQUENCE</scope>
    <source>
        <strain evidence="3">AVDCRST_MAG95</strain>
    </source>
</reference>
<dbReference type="Gene3D" id="3.40.50.720">
    <property type="entry name" value="NAD(P)-binding Rossmann-like Domain"/>
    <property type="match status" value="1"/>
</dbReference>
<dbReference type="Pfam" id="PF13478">
    <property type="entry name" value="XdhC_C"/>
    <property type="match status" value="1"/>
</dbReference>
<dbReference type="AlphaFoldDB" id="A0A6J4JQK2"/>
<dbReference type="PANTHER" id="PTHR30388:SF6">
    <property type="entry name" value="XANTHINE DEHYDROGENASE SUBUNIT A-RELATED"/>
    <property type="match status" value="1"/>
</dbReference>
<proteinExistence type="predicted"/>
<feature type="domain" description="XdhC Rossmann" evidence="2">
    <location>
        <begin position="209"/>
        <end position="353"/>
    </location>
</feature>
<evidence type="ECO:0000313" key="3">
    <source>
        <dbReference type="EMBL" id="CAA9284551.1"/>
    </source>
</evidence>
<feature type="domain" description="XdhC- CoxI" evidence="1">
    <location>
        <begin position="15"/>
        <end position="81"/>
    </location>
</feature>
<dbReference type="InterPro" id="IPR027051">
    <property type="entry name" value="XdhC_Rossmann_dom"/>
</dbReference>
<dbReference type="Pfam" id="PF02625">
    <property type="entry name" value="XdhC_CoxI"/>
    <property type="match status" value="1"/>
</dbReference>
<accession>A0A6J4JQK2</accession>
<dbReference type="EMBL" id="CADCTJ010001113">
    <property type="protein sequence ID" value="CAA9284551.1"/>
    <property type="molecule type" value="Genomic_DNA"/>
</dbReference>
<evidence type="ECO:0000259" key="1">
    <source>
        <dbReference type="Pfam" id="PF02625"/>
    </source>
</evidence>